<dbReference type="InterPro" id="IPR057670">
    <property type="entry name" value="SH3_retrovirus"/>
</dbReference>
<dbReference type="Proteomes" id="UP001151760">
    <property type="component" value="Unassembled WGS sequence"/>
</dbReference>
<feature type="coiled-coil region" evidence="1">
    <location>
        <begin position="105"/>
        <end position="132"/>
    </location>
</feature>
<evidence type="ECO:0000259" key="2">
    <source>
        <dbReference type="Pfam" id="PF25597"/>
    </source>
</evidence>
<proteinExistence type="predicted"/>
<protein>
    <recommendedName>
        <fullName evidence="2">Retroviral polymerase SH3-like domain-containing protein</fullName>
    </recommendedName>
</protein>
<evidence type="ECO:0000313" key="3">
    <source>
        <dbReference type="EMBL" id="GJT89698.1"/>
    </source>
</evidence>
<evidence type="ECO:0000256" key="1">
    <source>
        <dbReference type="SAM" id="Coils"/>
    </source>
</evidence>
<dbReference type="Pfam" id="PF25597">
    <property type="entry name" value="SH3_retrovirus"/>
    <property type="match status" value="1"/>
</dbReference>
<sequence>MQSRAMKLRNIVTNSRVTPSWREIVSLTFSEAGVLHVNWTSLGHCVYNSRKEGHFIGECPKPNKNKAFVGGTRIDSKDGDEPQNDAICLIADDSQEILLKLLKEKHSFESEQSKLLNKINDLEREVKKLTKAKEVVEPCRQKLSQDKEGLVFSENEKTTSVHLTMFDPKSYEGVFLRYSKTSKAYIVLNMETMRIEESLNMTFNESLLEPKSSPIIEDDGIHEQVVQDPIRSLSLETNASEPGYPKIIKEARGHPIEQVIG</sequence>
<gene>
    <name evidence="3" type="ORF">Tco_1078543</name>
</gene>
<feature type="domain" description="Retroviral polymerase SH3-like" evidence="2">
    <location>
        <begin position="162"/>
        <end position="213"/>
    </location>
</feature>
<reference evidence="3" key="2">
    <citation type="submission" date="2022-01" db="EMBL/GenBank/DDBJ databases">
        <authorList>
            <person name="Yamashiro T."/>
            <person name="Shiraishi A."/>
            <person name="Satake H."/>
            <person name="Nakayama K."/>
        </authorList>
    </citation>
    <scope>NUCLEOTIDE SEQUENCE</scope>
</reference>
<keyword evidence="1" id="KW-0175">Coiled coil</keyword>
<evidence type="ECO:0000313" key="4">
    <source>
        <dbReference type="Proteomes" id="UP001151760"/>
    </source>
</evidence>
<keyword evidence="4" id="KW-1185">Reference proteome</keyword>
<comment type="caution">
    <text evidence="3">The sequence shown here is derived from an EMBL/GenBank/DDBJ whole genome shotgun (WGS) entry which is preliminary data.</text>
</comment>
<organism evidence="3 4">
    <name type="scientific">Tanacetum coccineum</name>
    <dbReference type="NCBI Taxonomy" id="301880"/>
    <lineage>
        <taxon>Eukaryota</taxon>
        <taxon>Viridiplantae</taxon>
        <taxon>Streptophyta</taxon>
        <taxon>Embryophyta</taxon>
        <taxon>Tracheophyta</taxon>
        <taxon>Spermatophyta</taxon>
        <taxon>Magnoliopsida</taxon>
        <taxon>eudicotyledons</taxon>
        <taxon>Gunneridae</taxon>
        <taxon>Pentapetalae</taxon>
        <taxon>asterids</taxon>
        <taxon>campanulids</taxon>
        <taxon>Asterales</taxon>
        <taxon>Asteraceae</taxon>
        <taxon>Asteroideae</taxon>
        <taxon>Anthemideae</taxon>
        <taxon>Anthemidinae</taxon>
        <taxon>Tanacetum</taxon>
    </lineage>
</organism>
<name>A0ABQ5HPG1_9ASTR</name>
<reference evidence="3" key="1">
    <citation type="journal article" date="2022" name="Int. J. Mol. Sci.">
        <title>Draft Genome of Tanacetum Coccineum: Genomic Comparison of Closely Related Tanacetum-Family Plants.</title>
        <authorList>
            <person name="Yamashiro T."/>
            <person name="Shiraishi A."/>
            <person name="Nakayama K."/>
            <person name="Satake H."/>
        </authorList>
    </citation>
    <scope>NUCLEOTIDE SEQUENCE</scope>
</reference>
<dbReference type="EMBL" id="BQNB010019851">
    <property type="protein sequence ID" value="GJT89698.1"/>
    <property type="molecule type" value="Genomic_DNA"/>
</dbReference>
<accession>A0ABQ5HPG1</accession>